<feature type="region of interest" description="Disordered" evidence="1">
    <location>
        <begin position="249"/>
        <end position="277"/>
    </location>
</feature>
<dbReference type="GO" id="GO:0005634">
    <property type="term" value="C:nucleus"/>
    <property type="evidence" value="ECO:0007669"/>
    <property type="project" value="InterPro"/>
</dbReference>
<accession>A0A1E7FE58</accession>
<evidence type="ECO:0000313" key="4">
    <source>
        <dbReference type="Proteomes" id="UP000095751"/>
    </source>
</evidence>
<organism evidence="3 4">
    <name type="scientific">Fragilariopsis cylindrus CCMP1102</name>
    <dbReference type="NCBI Taxonomy" id="635003"/>
    <lineage>
        <taxon>Eukaryota</taxon>
        <taxon>Sar</taxon>
        <taxon>Stramenopiles</taxon>
        <taxon>Ochrophyta</taxon>
        <taxon>Bacillariophyta</taxon>
        <taxon>Bacillariophyceae</taxon>
        <taxon>Bacillariophycidae</taxon>
        <taxon>Bacillariales</taxon>
        <taxon>Bacillariaceae</taxon>
        <taxon>Fragilariopsis</taxon>
    </lineage>
</organism>
<dbReference type="KEGG" id="fcy:FRACYDRAFT_261240"/>
<evidence type="ECO:0000259" key="2">
    <source>
        <dbReference type="Pfam" id="PF06221"/>
    </source>
</evidence>
<feature type="compositionally biased region" description="Polar residues" evidence="1">
    <location>
        <begin position="81"/>
        <end position="90"/>
    </location>
</feature>
<dbReference type="EMBL" id="KV784358">
    <property type="protein sequence ID" value="OEU16439.1"/>
    <property type="molecule type" value="Genomic_DNA"/>
</dbReference>
<keyword evidence="4" id="KW-1185">Reference proteome</keyword>
<dbReference type="GO" id="GO:0180022">
    <property type="term" value="C:RQC-trigger complex"/>
    <property type="evidence" value="ECO:0007669"/>
    <property type="project" value="InterPro"/>
</dbReference>
<proteinExistence type="predicted"/>
<feature type="compositionally biased region" description="Low complexity" evidence="1">
    <location>
        <begin position="151"/>
        <end position="161"/>
    </location>
</feature>
<feature type="compositionally biased region" description="Polar residues" evidence="1">
    <location>
        <begin position="117"/>
        <end position="150"/>
    </location>
</feature>
<dbReference type="InterPro" id="IPR009349">
    <property type="entry name" value="TRIP4/RQT4_C2HC5_Znf"/>
</dbReference>
<dbReference type="GO" id="GO:0008270">
    <property type="term" value="F:zinc ion binding"/>
    <property type="evidence" value="ECO:0007669"/>
    <property type="project" value="InterPro"/>
</dbReference>
<dbReference type="InterPro" id="IPR039128">
    <property type="entry name" value="TRIP4-like"/>
</dbReference>
<name>A0A1E7FE58_9STRA</name>
<dbReference type="Pfam" id="PF06221">
    <property type="entry name" value="zf-C2HC5"/>
    <property type="match status" value="1"/>
</dbReference>
<gene>
    <name evidence="3" type="ORF">FRACYDRAFT_261240</name>
</gene>
<reference evidence="3 4" key="1">
    <citation type="submission" date="2016-09" db="EMBL/GenBank/DDBJ databases">
        <title>Extensive genetic diversity and differential bi-allelic expression allows diatom success in the polar Southern Ocean.</title>
        <authorList>
            <consortium name="DOE Joint Genome Institute"/>
            <person name="Mock T."/>
            <person name="Otillar R.P."/>
            <person name="Strauss J."/>
            <person name="Dupont C."/>
            <person name="Frickenhaus S."/>
            <person name="Maumus F."/>
            <person name="Mcmullan M."/>
            <person name="Sanges R."/>
            <person name="Schmutz J."/>
            <person name="Toseland A."/>
            <person name="Valas R."/>
            <person name="Veluchamy A."/>
            <person name="Ward B.J."/>
            <person name="Allen A."/>
            <person name="Barry K."/>
            <person name="Falciatore A."/>
            <person name="Ferrante M."/>
            <person name="Fortunato A.E."/>
            <person name="Gloeckner G."/>
            <person name="Gruber A."/>
            <person name="Hipkin R."/>
            <person name="Janech M."/>
            <person name="Kroth P."/>
            <person name="Leese F."/>
            <person name="Lindquist E."/>
            <person name="Lyon B.R."/>
            <person name="Martin J."/>
            <person name="Mayer C."/>
            <person name="Parker M."/>
            <person name="Quesneville H."/>
            <person name="Raymond J."/>
            <person name="Uhlig C."/>
            <person name="Valentin K.U."/>
            <person name="Worden A.Z."/>
            <person name="Armbrust E.V."/>
            <person name="Bowler C."/>
            <person name="Green B."/>
            <person name="Moulton V."/>
            <person name="Van Oosterhout C."/>
            <person name="Grigoriev I."/>
        </authorList>
    </citation>
    <scope>NUCLEOTIDE SEQUENCE [LARGE SCALE GENOMIC DNA]</scope>
    <source>
        <strain evidence="3 4">CCMP1102</strain>
    </source>
</reference>
<dbReference type="GO" id="GO:0045893">
    <property type="term" value="P:positive regulation of DNA-templated transcription"/>
    <property type="evidence" value="ECO:0007669"/>
    <property type="project" value="TreeGrafter"/>
</dbReference>
<dbReference type="AlphaFoldDB" id="A0A1E7FE58"/>
<dbReference type="Proteomes" id="UP000095751">
    <property type="component" value="Unassembled WGS sequence"/>
</dbReference>
<evidence type="ECO:0000256" key="1">
    <source>
        <dbReference type="SAM" id="MobiDB-lite"/>
    </source>
</evidence>
<dbReference type="OrthoDB" id="338816at2759"/>
<feature type="domain" description="TRIP4/RQT4 C2HC5-type zinc finger" evidence="2">
    <location>
        <begin position="179"/>
        <end position="213"/>
    </location>
</feature>
<evidence type="ECO:0000313" key="3">
    <source>
        <dbReference type="EMBL" id="OEU16439.1"/>
    </source>
</evidence>
<dbReference type="PANTHER" id="PTHR12963:SF4">
    <property type="entry name" value="ACTIVATING SIGNAL COINTEGRATOR 1"/>
    <property type="match status" value="1"/>
</dbReference>
<protein>
    <recommendedName>
        <fullName evidence="2">TRIP4/RQT4 C2HC5-type zinc finger domain-containing protein</fullName>
    </recommendedName>
</protein>
<dbReference type="PANTHER" id="PTHR12963">
    <property type="entry name" value="THYROID RECEPTOR INTERACTING PROTEIN RELATED"/>
    <property type="match status" value="1"/>
</dbReference>
<sequence>MTVDNSKVILQNTLGILLGFDDGAEDVLDHLLTIESGDDLSEYLDQLLGSCREDVFEFVENVNLNNAVSQEYDSKPKASESQRNNNNNDTQKQQSKKSRVPPPKKTTTKSRPISTEGIDTNKANQNTKVQNQQSTSISAHSDIQNGQSENQQQKQQQQKQQPTIIKKSHPSKGKANIICGCFGTKHKPLTNCLYCGRISCELEGYDYCSFCGYMVDEAGIEGSNDKARIQKDRLLRFDRDFARRTEVIDDQSDYQQPTTWMTEEEKEDAEDNQKKQLELLKRPKQTLNIGF</sequence>
<dbReference type="GO" id="GO:0072344">
    <property type="term" value="P:rescue of stalled ribosome"/>
    <property type="evidence" value="ECO:0007669"/>
    <property type="project" value="InterPro"/>
</dbReference>
<dbReference type="InParanoid" id="A0A1E7FE58"/>
<feature type="region of interest" description="Disordered" evidence="1">
    <location>
        <begin position="69"/>
        <end position="173"/>
    </location>
</feature>